<name>A0A8K0HIG8_9ROSA</name>
<dbReference type="EMBL" id="VOIH02000002">
    <property type="protein sequence ID" value="KAF3452340.1"/>
    <property type="molecule type" value="Genomic_DNA"/>
</dbReference>
<sequence>MDRSSPIPISSARLVGIAAAVVVLVVLVNTAESSVVEAMLGQGIGDVHDLHKASVVVSYNNYGDDEKFMRIGMKVVKLGRRIGYPKVPSSPIRGGAHGMFVPPSHPPAAN</sequence>
<dbReference type="AlphaFoldDB" id="A0A8K0HIG8"/>
<comment type="caution">
    <text evidence="1">The sequence shown here is derived from an EMBL/GenBank/DDBJ whole genome shotgun (WGS) entry which is preliminary data.</text>
</comment>
<proteinExistence type="predicted"/>
<protein>
    <submittedName>
        <fullName evidence="1">Uncharacterized protein</fullName>
    </submittedName>
</protein>
<keyword evidence="2" id="KW-1185">Reference proteome</keyword>
<evidence type="ECO:0000313" key="1">
    <source>
        <dbReference type="EMBL" id="KAF3452340.1"/>
    </source>
</evidence>
<accession>A0A8K0HIG8</accession>
<reference evidence="1" key="1">
    <citation type="submission" date="2020-03" db="EMBL/GenBank/DDBJ databases">
        <title>A high-quality chromosome-level genome assembly of a woody plant with both climbing and erect habits, Rhamnella rubrinervis.</title>
        <authorList>
            <person name="Lu Z."/>
            <person name="Yang Y."/>
            <person name="Zhu X."/>
            <person name="Sun Y."/>
        </authorList>
    </citation>
    <scope>NUCLEOTIDE SEQUENCE</scope>
    <source>
        <strain evidence="1">BYM</strain>
        <tissue evidence="1">Leaf</tissue>
    </source>
</reference>
<evidence type="ECO:0000313" key="2">
    <source>
        <dbReference type="Proteomes" id="UP000796880"/>
    </source>
</evidence>
<dbReference type="Proteomes" id="UP000796880">
    <property type="component" value="Unassembled WGS sequence"/>
</dbReference>
<organism evidence="1 2">
    <name type="scientific">Rhamnella rubrinervis</name>
    <dbReference type="NCBI Taxonomy" id="2594499"/>
    <lineage>
        <taxon>Eukaryota</taxon>
        <taxon>Viridiplantae</taxon>
        <taxon>Streptophyta</taxon>
        <taxon>Embryophyta</taxon>
        <taxon>Tracheophyta</taxon>
        <taxon>Spermatophyta</taxon>
        <taxon>Magnoliopsida</taxon>
        <taxon>eudicotyledons</taxon>
        <taxon>Gunneridae</taxon>
        <taxon>Pentapetalae</taxon>
        <taxon>rosids</taxon>
        <taxon>fabids</taxon>
        <taxon>Rosales</taxon>
        <taxon>Rhamnaceae</taxon>
        <taxon>rhamnoid group</taxon>
        <taxon>Rhamneae</taxon>
        <taxon>Rhamnella</taxon>
    </lineage>
</organism>
<gene>
    <name evidence="1" type="ORF">FNV43_RR02773</name>
</gene>